<evidence type="ECO:0000313" key="2">
    <source>
        <dbReference type="EMBL" id="RPB14427.1"/>
    </source>
</evidence>
<dbReference type="EMBL" id="ML119118">
    <property type="protein sequence ID" value="RPB14427.1"/>
    <property type="molecule type" value="Genomic_DNA"/>
</dbReference>
<dbReference type="OrthoDB" id="10377030at2759"/>
<keyword evidence="3" id="KW-1185">Reference proteome</keyword>
<dbReference type="Proteomes" id="UP000277580">
    <property type="component" value="Unassembled WGS sequence"/>
</dbReference>
<gene>
    <name evidence="2" type="ORF">P167DRAFT_572572</name>
</gene>
<dbReference type="AlphaFoldDB" id="A0A3N4KV65"/>
<organism evidence="2 3">
    <name type="scientific">Morchella conica CCBAS932</name>
    <dbReference type="NCBI Taxonomy" id="1392247"/>
    <lineage>
        <taxon>Eukaryota</taxon>
        <taxon>Fungi</taxon>
        <taxon>Dikarya</taxon>
        <taxon>Ascomycota</taxon>
        <taxon>Pezizomycotina</taxon>
        <taxon>Pezizomycetes</taxon>
        <taxon>Pezizales</taxon>
        <taxon>Morchellaceae</taxon>
        <taxon>Morchella</taxon>
    </lineage>
</organism>
<proteinExistence type="predicted"/>
<evidence type="ECO:0000256" key="1">
    <source>
        <dbReference type="SAM" id="MobiDB-lite"/>
    </source>
</evidence>
<dbReference type="InParanoid" id="A0A3N4KV65"/>
<feature type="region of interest" description="Disordered" evidence="1">
    <location>
        <begin position="60"/>
        <end position="111"/>
    </location>
</feature>
<evidence type="ECO:0000313" key="3">
    <source>
        <dbReference type="Proteomes" id="UP000277580"/>
    </source>
</evidence>
<reference evidence="2 3" key="1">
    <citation type="journal article" date="2018" name="Nat. Ecol. Evol.">
        <title>Pezizomycetes genomes reveal the molecular basis of ectomycorrhizal truffle lifestyle.</title>
        <authorList>
            <person name="Murat C."/>
            <person name="Payen T."/>
            <person name="Noel B."/>
            <person name="Kuo A."/>
            <person name="Morin E."/>
            <person name="Chen J."/>
            <person name="Kohler A."/>
            <person name="Krizsan K."/>
            <person name="Balestrini R."/>
            <person name="Da Silva C."/>
            <person name="Montanini B."/>
            <person name="Hainaut M."/>
            <person name="Levati E."/>
            <person name="Barry K.W."/>
            <person name="Belfiori B."/>
            <person name="Cichocki N."/>
            <person name="Clum A."/>
            <person name="Dockter R.B."/>
            <person name="Fauchery L."/>
            <person name="Guy J."/>
            <person name="Iotti M."/>
            <person name="Le Tacon F."/>
            <person name="Lindquist E.A."/>
            <person name="Lipzen A."/>
            <person name="Malagnac F."/>
            <person name="Mello A."/>
            <person name="Molinier V."/>
            <person name="Miyauchi S."/>
            <person name="Poulain J."/>
            <person name="Riccioni C."/>
            <person name="Rubini A."/>
            <person name="Sitrit Y."/>
            <person name="Splivallo R."/>
            <person name="Traeger S."/>
            <person name="Wang M."/>
            <person name="Zifcakova L."/>
            <person name="Wipf D."/>
            <person name="Zambonelli A."/>
            <person name="Paolocci F."/>
            <person name="Nowrousian M."/>
            <person name="Ottonello S."/>
            <person name="Baldrian P."/>
            <person name="Spatafora J.W."/>
            <person name="Henrissat B."/>
            <person name="Nagy L.G."/>
            <person name="Aury J.M."/>
            <person name="Wincker P."/>
            <person name="Grigoriev I.V."/>
            <person name="Bonfante P."/>
            <person name="Martin F.M."/>
        </authorList>
    </citation>
    <scope>NUCLEOTIDE SEQUENCE [LARGE SCALE GENOMIC DNA]</scope>
    <source>
        <strain evidence="2 3">CCBAS932</strain>
    </source>
</reference>
<sequence>MCQMLFIYHTTCGHRGFTRTPLTPTCGYSCTLLLKHLDVPHHCPECSSIPAAPGVAGMIPYMRAPEPRPQRRLQNAEKKKEDEKKKKLKEEEEKEREKEGEGGASEEGGVDWKERFATVLRGVVGEVGALVVVEMLNRRE</sequence>
<accession>A0A3N4KV65</accession>
<feature type="compositionally biased region" description="Basic and acidic residues" evidence="1">
    <location>
        <begin position="65"/>
        <end position="101"/>
    </location>
</feature>
<name>A0A3N4KV65_9PEZI</name>
<protein>
    <submittedName>
        <fullName evidence="2">Uncharacterized protein</fullName>
    </submittedName>
</protein>